<dbReference type="SMART" id="SM00850">
    <property type="entry name" value="LytTR"/>
    <property type="match status" value="1"/>
</dbReference>
<reference evidence="4 5" key="1">
    <citation type="submission" date="2019-02" db="EMBL/GenBank/DDBJ databases">
        <title>Genomic Encyclopedia of Type Strains, Phase IV (KMG-IV): sequencing the most valuable type-strain genomes for metagenomic binning, comparative biology and taxonomic classification.</title>
        <authorList>
            <person name="Goeker M."/>
        </authorList>
    </citation>
    <scope>NUCLEOTIDE SEQUENCE [LARGE SCALE GENOMIC DNA]</scope>
    <source>
        <strain evidence="4 5">DSM 17196</strain>
    </source>
</reference>
<dbReference type="OrthoDB" id="2168082at2"/>
<organism evidence="4 5">
    <name type="scientific">Aquimarina brevivitae</name>
    <dbReference type="NCBI Taxonomy" id="323412"/>
    <lineage>
        <taxon>Bacteria</taxon>
        <taxon>Pseudomonadati</taxon>
        <taxon>Bacteroidota</taxon>
        <taxon>Flavobacteriia</taxon>
        <taxon>Flavobacteriales</taxon>
        <taxon>Flavobacteriaceae</taxon>
        <taxon>Aquimarina</taxon>
    </lineage>
</organism>
<feature type="domain" description="Response regulatory" evidence="2">
    <location>
        <begin position="3"/>
        <end position="116"/>
    </location>
</feature>
<dbReference type="RefSeq" id="WP_130287739.1">
    <property type="nucleotide sequence ID" value="NZ_SGXE01000006.1"/>
</dbReference>
<evidence type="ECO:0000259" key="2">
    <source>
        <dbReference type="PROSITE" id="PS50110"/>
    </source>
</evidence>
<evidence type="ECO:0000313" key="4">
    <source>
        <dbReference type="EMBL" id="RZS90700.1"/>
    </source>
</evidence>
<comment type="caution">
    <text evidence="4">The sequence shown here is derived from an EMBL/GenBank/DDBJ whole genome shotgun (WGS) entry which is preliminary data.</text>
</comment>
<dbReference type="SUPFAM" id="SSF52172">
    <property type="entry name" value="CheY-like"/>
    <property type="match status" value="1"/>
</dbReference>
<dbReference type="PANTHER" id="PTHR37299:SF1">
    <property type="entry name" value="STAGE 0 SPORULATION PROTEIN A HOMOLOG"/>
    <property type="match status" value="1"/>
</dbReference>
<keyword evidence="5" id="KW-1185">Reference proteome</keyword>
<protein>
    <submittedName>
        <fullName evidence="4">LytTR family two component transcriptional regulator</fullName>
    </submittedName>
</protein>
<dbReference type="InterPro" id="IPR001789">
    <property type="entry name" value="Sig_transdc_resp-reg_receiver"/>
</dbReference>
<gene>
    <name evidence="4" type="ORF">EV197_3230</name>
</gene>
<dbReference type="Pfam" id="PF04397">
    <property type="entry name" value="LytTR"/>
    <property type="match status" value="1"/>
</dbReference>
<proteinExistence type="predicted"/>
<dbReference type="EMBL" id="SGXE01000006">
    <property type="protein sequence ID" value="RZS90700.1"/>
    <property type="molecule type" value="Genomic_DNA"/>
</dbReference>
<feature type="modified residue" description="4-aspartylphosphate" evidence="1">
    <location>
        <position position="55"/>
    </location>
</feature>
<dbReference type="PROSITE" id="PS50930">
    <property type="entry name" value="HTH_LYTTR"/>
    <property type="match status" value="1"/>
</dbReference>
<dbReference type="InterPro" id="IPR007492">
    <property type="entry name" value="LytTR_DNA-bd_dom"/>
</dbReference>
<dbReference type="InterPro" id="IPR046947">
    <property type="entry name" value="LytR-like"/>
</dbReference>
<evidence type="ECO:0000256" key="1">
    <source>
        <dbReference type="PROSITE-ProRule" id="PRU00169"/>
    </source>
</evidence>
<dbReference type="Gene3D" id="2.40.50.1020">
    <property type="entry name" value="LytTr DNA-binding domain"/>
    <property type="match status" value="1"/>
</dbReference>
<dbReference type="Proteomes" id="UP000292262">
    <property type="component" value="Unassembled WGS sequence"/>
</dbReference>
<dbReference type="Gene3D" id="3.40.50.2300">
    <property type="match status" value="1"/>
</dbReference>
<keyword evidence="1" id="KW-0597">Phosphoprotein</keyword>
<dbReference type="PANTHER" id="PTHR37299">
    <property type="entry name" value="TRANSCRIPTIONAL REGULATOR-RELATED"/>
    <property type="match status" value="1"/>
</dbReference>
<dbReference type="Pfam" id="PF00072">
    <property type="entry name" value="Response_reg"/>
    <property type="match status" value="1"/>
</dbReference>
<dbReference type="PROSITE" id="PS50110">
    <property type="entry name" value="RESPONSE_REGULATORY"/>
    <property type="match status" value="1"/>
</dbReference>
<feature type="domain" description="HTH LytTR-type" evidence="3">
    <location>
        <begin position="139"/>
        <end position="240"/>
    </location>
</feature>
<dbReference type="AlphaFoldDB" id="A0A4Q7NUT2"/>
<dbReference type="SMART" id="SM00448">
    <property type="entry name" value="REC"/>
    <property type="match status" value="1"/>
</dbReference>
<evidence type="ECO:0000259" key="3">
    <source>
        <dbReference type="PROSITE" id="PS50930"/>
    </source>
</evidence>
<name>A0A4Q7NUT2_9FLAO</name>
<sequence>MIKAILVEDESYIRKGLINLIDSLDKEITVIGECGSVQEAVTVVSACKPDLVFLDIHLPDGNAFDFLAQTNDLNFKVIFITAYDHYALKALKAGAVDYILKPVDVEELETAIDKISNDDVGLQQQKIAVTQSHFNQERLVIGLQNEYKVININELQYCKSDKGYTTFYLTDNRKVLASKPLKFFLDKLPAAKFVRTHQSCLVNLDYVDRYDKSGVVILKNNAQIPVSVRKKEEFLAKLISNGQ</sequence>
<evidence type="ECO:0000313" key="5">
    <source>
        <dbReference type="Proteomes" id="UP000292262"/>
    </source>
</evidence>
<dbReference type="GO" id="GO:0003677">
    <property type="term" value="F:DNA binding"/>
    <property type="evidence" value="ECO:0007669"/>
    <property type="project" value="InterPro"/>
</dbReference>
<accession>A0A4Q7NUT2</accession>
<dbReference type="GO" id="GO:0000156">
    <property type="term" value="F:phosphorelay response regulator activity"/>
    <property type="evidence" value="ECO:0007669"/>
    <property type="project" value="InterPro"/>
</dbReference>
<dbReference type="InterPro" id="IPR011006">
    <property type="entry name" value="CheY-like_superfamily"/>
</dbReference>
<dbReference type="CDD" id="cd17536">
    <property type="entry name" value="REC_YesN-like"/>
    <property type="match status" value="1"/>
</dbReference>